<evidence type="ECO:0000313" key="1">
    <source>
        <dbReference type="EMBL" id="GLZ80141.1"/>
    </source>
</evidence>
<accession>A0A9W6SSW1</accession>
<reference evidence="1" key="1">
    <citation type="submission" date="2023-03" db="EMBL/GenBank/DDBJ databases">
        <title>Actinorhabdospora filicis NBRC 111898.</title>
        <authorList>
            <person name="Ichikawa N."/>
            <person name="Sato H."/>
            <person name="Tonouchi N."/>
        </authorList>
    </citation>
    <scope>NUCLEOTIDE SEQUENCE</scope>
    <source>
        <strain evidence="1">NBRC 111898</strain>
    </source>
</reference>
<dbReference type="Proteomes" id="UP001165079">
    <property type="component" value="Unassembled WGS sequence"/>
</dbReference>
<protein>
    <submittedName>
        <fullName evidence="1">Uncharacterized protein</fullName>
    </submittedName>
</protein>
<dbReference type="EMBL" id="BSTX01000003">
    <property type="protein sequence ID" value="GLZ80141.1"/>
    <property type="molecule type" value="Genomic_DNA"/>
</dbReference>
<sequence length="613" mass="65465">MPYLCEIEIAGPREGEDEGAMVTEAVLAAVEEGWRSPRVIGDDGVPVPESDEDDAVLDYRVLGYPGGAFIFVVLPDVGLESASLAAASLAHHVTTWSPGLLEYTVERLKVAPLAEPYDEENWLPPFEEPIDPPGVSIPELLGDELLAMNARYLLAGALPSLWDPTRTGAKDVLEAADLVAGASEAPWGAELVDQLGVLLIRAARLERRLGSESRLVVRGGGDLDLAEDLLRRTRAVARATGESWNEDQLRGNDLIEEFITEHELGWQHGDGDPDDPRERYSVRRLREILWAGLRALATLAAPLSDVRGVWRVLDALGDDVGVAALAEWETEELESSTERDVDEIIGASNALAAVWTAIRRPDLLPETADLVEAVVEDIAALHFFACAALLLAGGPAVLDAAEDDSVPAGHRQALREFAEALAVIDEVDDTAGDDVYERMNGALEAVLARQGEVPERVQAVLALISAAAARTSDPKDLARELVAFPTRHGIVILEDETDADLDIRLHTLAAVAEIEAVAAGEFAGDFPDLSGTDPRLEPAARERARNWVTDALALAEREAAGGLDGDAHTVVELINAGGGLPSAWPVRRVVVAAATAAARLAGDGEVYGVFVRA</sequence>
<dbReference type="AlphaFoldDB" id="A0A9W6SSW1"/>
<name>A0A9W6SSW1_9ACTN</name>
<evidence type="ECO:0000313" key="2">
    <source>
        <dbReference type="Proteomes" id="UP001165079"/>
    </source>
</evidence>
<proteinExistence type="predicted"/>
<organism evidence="1 2">
    <name type="scientific">Actinorhabdospora filicis</name>
    <dbReference type="NCBI Taxonomy" id="1785913"/>
    <lineage>
        <taxon>Bacteria</taxon>
        <taxon>Bacillati</taxon>
        <taxon>Actinomycetota</taxon>
        <taxon>Actinomycetes</taxon>
        <taxon>Micromonosporales</taxon>
        <taxon>Micromonosporaceae</taxon>
        <taxon>Actinorhabdospora</taxon>
    </lineage>
</organism>
<keyword evidence="2" id="KW-1185">Reference proteome</keyword>
<comment type="caution">
    <text evidence="1">The sequence shown here is derived from an EMBL/GenBank/DDBJ whole genome shotgun (WGS) entry which is preliminary data.</text>
</comment>
<gene>
    <name evidence="1" type="ORF">Afil01_49480</name>
</gene>
<dbReference type="RefSeq" id="WP_285665266.1">
    <property type="nucleotide sequence ID" value="NZ_BSTX01000003.1"/>
</dbReference>